<dbReference type="RefSeq" id="WP_397024717.1">
    <property type="nucleotide sequence ID" value="NZ_JBITMB010000008.1"/>
</dbReference>
<evidence type="ECO:0000313" key="5">
    <source>
        <dbReference type="Proteomes" id="UP001612928"/>
    </source>
</evidence>
<proteinExistence type="predicted"/>
<reference evidence="4 5" key="1">
    <citation type="submission" date="2024-10" db="EMBL/GenBank/DDBJ databases">
        <title>The Natural Products Discovery Center: Release of the First 8490 Sequenced Strains for Exploring Actinobacteria Biosynthetic Diversity.</title>
        <authorList>
            <person name="Kalkreuter E."/>
            <person name="Kautsar S.A."/>
            <person name="Yang D."/>
            <person name="Bader C.D."/>
            <person name="Teijaro C.N."/>
            <person name="Fluegel L."/>
            <person name="Davis C.M."/>
            <person name="Simpson J.R."/>
            <person name="Lauterbach L."/>
            <person name="Steele A.D."/>
            <person name="Gui C."/>
            <person name="Meng S."/>
            <person name="Li G."/>
            <person name="Viehrig K."/>
            <person name="Ye F."/>
            <person name="Su P."/>
            <person name="Kiefer A.F."/>
            <person name="Nichols A."/>
            <person name="Cepeda A.J."/>
            <person name="Yan W."/>
            <person name="Fan B."/>
            <person name="Jiang Y."/>
            <person name="Adhikari A."/>
            <person name="Zheng C.-J."/>
            <person name="Schuster L."/>
            <person name="Cowan T.M."/>
            <person name="Smanski M.J."/>
            <person name="Chevrette M.G."/>
            <person name="De Carvalho L.P.S."/>
            <person name="Shen B."/>
        </authorList>
    </citation>
    <scope>NUCLEOTIDE SEQUENCE [LARGE SCALE GENOMIC DNA]</scope>
    <source>
        <strain evidence="4 5">NPDC049503</strain>
    </source>
</reference>
<keyword evidence="5" id="KW-1185">Reference proteome</keyword>
<dbReference type="Proteomes" id="UP001612928">
    <property type="component" value="Unassembled WGS sequence"/>
</dbReference>
<evidence type="ECO:0000256" key="2">
    <source>
        <dbReference type="SAM" id="Phobius"/>
    </source>
</evidence>
<keyword evidence="2" id="KW-0812">Transmembrane</keyword>
<feature type="domain" description="Outer membrane channel protein CpnT-like N-terminal" evidence="3">
    <location>
        <begin position="19"/>
        <end position="147"/>
    </location>
</feature>
<dbReference type="InterPro" id="IPR057746">
    <property type="entry name" value="CpnT-like_N"/>
</dbReference>
<comment type="caution">
    <text evidence="4">The sequence shown here is derived from an EMBL/GenBank/DDBJ whole genome shotgun (WGS) entry which is preliminary data.</text>
</comment>
<sequence length="450" mass="49802">MAVELPAALHGPFSLLEVEWPPEDEDHLRTCGAAYRFCATKLTDTVNPGAHGAVTYASTKNSGGHIDEANTFWADYHDDGEQKGHLQSLAASLHALADGHDLFARIVEIVKIILRMLATYVLIVLVWAAASAVISGGLAALQARGMVMIMRAFAKKALAKLRQKFERYFGQKLIRAVETRLRRMLGAKAPKFAAAAKRSRLGTAFGRTTALAATGAVTVLRAEGPDKHSPPPVHRPRSDPDDRAYRIGRDGAPTIGYDHDFPYDPRAKPTLDDYKSWYKWRAMLRGGQWKREDLKDGTAAYEHYMSGSGDDFEVDFARAYEEDYGIRQSVDYAVEDAMTEAMRLHKETGQSQFRMTGGVSGADSETENWQKTLGSFTTWGSADVRIEGGRATMEITIHAEDRYNFNEGARDIATGKPDNENGRFETLGWARSFRAHGALTRTVTWDVPPA</sequence>
<feature type="transmembrane region" description="Helical" evidence="2">
    <location>
        <begin position="117"/>
        <end position="141"/>
    </location>
</feature>
<evidence type="ECO:0000313" key="4">
    <source>
        <dbReference type="EMBL" id="MFI7444478.1"/>
    </source>
</evidence>
<evidence type="ECO:0000259" key="3">
    <source>
        <dbReference type="Pfam" id="PF25547"/>
    </source>
</evidence>
<organism evidence="4 5">
    <name type="scientific">Nonomuraea indica</name>
    <dbReference type="NCBI Taxonomy" id="1581193"/>
    <lineage>
        <taxon>Bacteria</taxon>
        <taxon>Bacillati</taxon>
        <taxon>Actinomycetota</taxon>
        <taxon>Actinomycetes</taxon>
        <taxon>Streptosporangiales</taxon>
        <taxon>Streptosporangiaceae</taxon>
        <taxon>Nonomuraea</taxon>
    </lineage>
</organism>
<protein>
    <recommendedName>
        <fullName evidence="3">Outer membrane channel protein CpnT-like N-terminal domain-containing protein</fullName>
    </recommendedName>
</protein>
<accession>A0ABW8ADM0</accession>
<gene>
    <name evidence="4" type="ORF">ACIBP5_31285</name>
</gene>
<evidence type="ECO:0000256" key="1">
    <source>
        <dbReference type="SAM" id="MobiDB-lite"/>
    </source>
</evidence>
<feature type="region of interest" description="Disordered" evidence="1">
    <location>
        <begin position="222"/>
        <end position="244"/>
    </location>
</feature>
<name>A0ABW8ADM0_9ACTN</name>
<keyword evidence="2" id="KW-1133">Transmembrane helix</keyword>
<dbReference type="Pfam" id="PF25547">
    <property type="entry name" value="WXG100_2"/>
    <property type="match status" value="1"/>
</dbReference>
<dbReference type="EMBL" id="JBITMB010000008">
    <property type="protein sequence ID" value="MFI7444478.1"/>
    <property type="molecule type" value="Genomic_DNA"/>
</dbReference>
<keyword evidence="2" id="KW-0472">Membrane</keyword>